<evidence type="ECO:0000313" key="2">
    <source>
        <dbReference type="EMBL" id="MFD3262820.1"/>
    </source>
</evidence>
<dbReference type="Proteomes" id="UP001598130">
    <property type="component" value="Unassembled WGS sequence"/>
</dbReference>
<dbReference type="PANTHER" id="PTHR43194">
    <property type="entry name" value="HYDROLASE ALPHA/BETA FOLD FAMILY"/>
    <property type="match status" value="1"/>
</dbReference>
<protein>
    <submittedName>
        <fullName evidence="2">Alpha/beta hydrolase</fullName>
    </submittedName>
</protein>
<dbReference type="Gene3D" id="3.40.50.1820">
    <property type="entry name" value="alpha/beta hydrolase"/>
    <property type="match status" value="1"/>
</dbReference>
<reference evidence="2 3" key="1">
    <citation type="submission" date="2022-09" db="EMBL/GenBank/DDBJ databases">
        <title>New species of Phenylobacterium.</title>
        <authorList>
            <person name="Mieszkin S."/>
        </authorList>
    </citation>
    <scope>NUCLEOTIDE SEQUENCE [LARGE SCALE GENOMIC DNA]</scope>
    <source>
        <strain evidence="2 3">HK31-G</strain>
    </source>
</reference>
<sequence length="285" mass="30486">MSQTERRIFASADGLILAADAVGPPDGPAALLAHGGGQTRHSWSGAAKDLAARGWRVVTLDLRGHGDSQWSPEGDYRLERFAEDLVCVADQLGGKPALVGASLGGLAGLYAEAWIAPGSFSSLTLVDITPDMDASGVAKIMGFMGAHLKDGFESPEAAAEAIAAYLPNRPRSGDLSGLTKNLRLRPDGRYRWHWDPRFVASAQEEHERGPRRDMDEQVRRLKLPMHLIRGRMSELVSEDAAKAFLALAPHTAFSDVAGAGHMVSGDRNDAFNLALTTFLGAHRGA</sequence>
<organism evidence="2 3">
    <name type="scientific">Phenylobacterium ferrooxidans</name>
    <dbReference type="NCBI Taxonomy" id="2982689"/>
    <lineage>
        <taxon>Bacteria</taxon>
        <taxon>Pseudomonadati</taxon>
        <taxon>Pseudomonadota</taxon>
        <taxon>Alphaproteobacteria</taxon>
        <taxon>Caulobacterales</taxon>
        <taxon>Caulobacteraceae</taxon>
        <taxon>Phenylobacterium</taxon>
    </lineage>
</organism>
<dbReference type="InterPro" id="IPR050228">
    <property type="entry name" value="Carboxylesterase_BioH"/>
</dbReference>
<dbReference type="RefSeq" id="WP_304774913.1">
    <property type="nucleotide sequence ID" value="NZ_JAOTJD010000003.1"/>
</dbReference>
<evidence type="ECO:0000259" key="1">
    <source>
        <dbReference type="Pfam" id="PF00561"/>
    </source>
</evidence>
<dbReference type="GO" id="GO:0016787">
    <property type="term" value="F:hydrolase activity"/>
    <property type="evidence" value="ECO:0007669"/>
    <property type="project" value="UniProtKB-KW"/>
</dbReference>
<accession>A0ABW6CLW7</accession>
<evidence type="ECO:0000313" key="3">
    <source>
        <dbReference type="Proteomes" id="UP001598130"/>
    </source>
</evidence>
<dbReference type="PANTHER" id="PTHR43194:SF2">
    <property type="entry name" value="PEROXISOMAL MEMBRANE PROTEIN LPX1"/>
    <property type="match status" value="1"/>
</dbReference>
<feature type="domain" description="AB hydrolase-1" evidence="1">
    <location>
        <begin position="31"/>
        <end position="264"/>
    </location>
</feature>
<keyword evidence="3" id="KW-1185">Reference proteome</keyword>
<comment type="caution">
    <text evidence="2">The sequence shown here is derived from an EMBL/GenBank/DDBJ whole genome shotgun (WGS) entry which is preliminary data.</text>
</comment>
<dbReference type="EMBL" id="JAOTJD010000003">
    <property type="protein sequence ID" value="MFD3262820.1"/>
    <property type="molecule type" value="Genomic_DNA"/>
</dbReference>
<dbReference type="InterPro" id="IPR000073">
    <property type="entry name" value="AB_hydrolase_1"/>
</dbReference>
<proteinExistence type="predicted"/>
<name>A0ABW6CLW7_9CAUL</name>
<keyword evidence="2" id="KW-0378">Hydrolase</keyword>
<dbReference type="Pfam" id="PF00561">
    <property type="entry name" value="Abhydrolase_1"/>
    <property type="match status" value="1"/>
</dbReference>
<dbReference type="InterPro" id="IPR029058">
    <property type="entry name" value="AB_hydrolase_fold"/>
</dbReference>
<dbReference type="SUPFAM" id="SSF53474">
    <property type="entry name" value="alpha/beta-Hydrolases"/>
    <property type="match status" value="1"/>
</dbReference>
<gene>
    <name evidence="2" type="ORF">OCL97_02445</name>
</gene>